<keyword evidence="11" id="KW-1185">Reference proteome</keyword>
<evidence type="ECO:0000256" key="2">
    <source>
        <dbReference type="ARBA" id="ARBA00008133"/>
    </source>
</evidence>
<dbReference type="Pfam" id="PF02602">
    <property type="entry name" value="HEM4"/>
    <property type="match status" value="1"/>
</dbReference>
<evidence type="ECO:0000313" key="11">
    <source>
        <dbReference type="Proteomes" id="UP000322726"/>
    </source>
</evidence>
<dbReference type="InterPro" id="IPR003754">
    <property type="entry name" value="4pyrrol_synth_uPrphyn_synth"/>
</dbReference>
<dbReference type="GO" id="GO:0004852">
    <property type="term" value="F:uroporphyrinogen-III synthase activity"/>
    <property type="evidence" value="ECO:0007669"/>
    <property type="project" value="UniProtKB-UniRule"/>
</dbReference>
<sequence length="208" mass="23687">MHKIYLLSSQKFKDVENLEVFNIQYIKPNINIEDYDALVFTSKNAIYSLNHFNINWQDIPSYVIAPKTAQVVKQLGGNLAFTGTNGHGNEFANELIPYLQNKKVLYVKAEKTVSNLVEILKNNSINLDKAIAYKTVCNSSKTNLEKNSIFIFTSPSSIECFFNQYTWDKSYKAITIGKTTAEYLPKDIDYLISPQTSMQECIKLAKSL</sequence>
<reference evidence="11" key="2">
    <citation type="submission" date="2019-09" db="EMBL/GenBank/DDBJ databases">
        <title>Complete genome sequencing of four Arcobacter species reveals a diverse suite of mobile elements.</title>
        <authorList>
            <person name="On S.L.W."/>
            <person name="Miller W.G."/>
            <person name="Biggs P."/>
            <person name="Cornelius A."/>
            <person name="Vandamme P."/>
        </authorList>
    </citation>
    <scope>NUCLEOTIDE SEQUENCE [LARGE SCALE GENOMIC DNA]</scope>
    <source>
        <strain evidence="11">LMG 26638</strain>
    </source>
</reference>
<gene>
    <name evidence="10" type="primary">hemD</name>
    <name evidence="10" type="ORF">APAC_1445</name>
</gene>
<comment type="pathway">
    <text evidence="1 9">Porphyrin-containing compound metabolism; protoporphyrin-IX biosynthesis; coproporphyrinogen-III from 5-aminolevulinate: step 3/4.</text>
</comment>
<reference evidence="10 11" key="1">
    <citation type="submission" date="2019-09" db="EMBL/GenBank/DDBJ databases">
        <title>Complete genome sequencing of four Arcobacter species reveals a diverse suite of mobile elements.</title>
        <authorList>
            <person name="Miller W.G."/>
            <person name="Yee E."/>
            <person name="Bono J.L."/>
        </authorList>
    </citation>
    <scope>NUCLEOTIDE SEQUENCE [LARGE SCALE GENOMIC DNA]</scope>
    <source>
        <strain evidence="10 11">LMG 26638</strain>
    </source>
</reference>
<evidence type="ECO:0000256" key="1">
    <source>
        <dbReference type="ARBA" id="ARBA00004772"/>
    </source>
</evidence>
<dbReference type="UniPathway" id="UPA00251">
    <property type="reaction ID" value="UER00320"/>
</dbReference>
<name>A0A5C2HCK1_9BACT</name>
<dbReference type="GO" id="GO:0006782">
    <property type="term" value="P:protoporphyrinogen IX biosynthetic process"/>
    <property type="evidence" value="ECO:0007669"/>
    <property type="project" value="UniProtKB-UniRule"/>
</dbReference>
<evidence type="ECO:0000256" key="3">
    <source>
        <dbReference type="ARBA" id="ARBA00013109"/>
    </source>
</evidence>
<dbReference type="InterPro" id="IPR036108">
    <property type="entry name" value="4pyrrol_syn_uPrphyn_synt_sf"/>
</dbReference>
<comment type="similarity">
    <text evidence="2 9">Belongs to the uroporphyrinogen-III synthase family.</text>
</comment>
<accession>A0A5C2HCK1</accession>
<comment type="catalytic activity">
    <reaction evidence="8 9">
        <text>hydroxymethylbilane = uroporphyrinogen III + H2O</text>
        <dbReference type="Rhea" id="RHEA:18965"/>
        <dbReference type="ChEBI" id="CHEBI:15377"/>
        <dbReference type="ChEBI" id="CHEBI:57308"/>
        <dbReference type="ChEBI" id="CHEBI:57845"/>
        <dbReference type="EC" id="4.2.1.75"/>
    </reaction>
</comment>
<comment type="function">
    <text evidence="6 9">Catalyzes cyclization of the linear tetrapyrrole, hydroxymethylbilane, to the macrocyclic uroporphyrinogen III.</text>
</comment>
<protein>
    <recommendedName>
        <fullName evidence="7 9">Uroporphyrinogen-III synthase</fullName>
        <ecNumber evidence="3 9">4.2.1.75</ecNumber>
    </recommendedName>
</protein>
<evidence type="ECO:0000313" key="10">
    <source>
        <dbReference type="EMBL" id="QEP34554.1"/>
    </source>
</evidence>
<evidence type="ECO:0000256" key="5">
    <source>
        <dbReference type="ARBA" id="ARBA00023244"/>
    </source>
</evidence>
<dbReference type="EC" id="4.2.1.75" evidence="3 9"/>
<dbReference type="RefSeq" id="WP_130233485.1">
    <property type="nucleotide sequence ID" value="NZ_BMEF01000003.1"/>
</dbReference>
<dbReference type="InterPro" id="IPR039793">
    <property type="entry name" value="UROS/Hem4"/>
</dbReference>
<keyword evidence="5 9" id="KW-0627">Porphyrin biosynthesis</keyword>
<evidence type="ECO:0000256" key="7">
    <source>
        <dbReference type="ARBA" id="ARBA00040167"/>
    </source>
</evidence>
<dbReference type="AlphaFoldDB" id="A0A5C2HCK1"/>
<dbReference type="PANTHER" id="PTHR38042:SF1">
    <property type="entry name" value="UROPORPHYRINOGEN-III SYNTHASE, CHLOROPLASTIC"/>
    <property type="match status" value="1"/>
</dbReference>
<dbReference type="SUPFAM" id="SSF69618">
    <property type="entry name" value="HemD-like"/>
    <property type="match status" value="1"/>
</dbReference>
<organism evidence="10 11">
    <name type="scientific">Malaciobacter pacificus</name>
    <dbReference type="NCBI Taxonomy" id="1080223"/>
    <lineage>
        <taxon>Bacteria</taxon>
        <taxon>Pseudomonadati</taxon>
        <taxon>Campylobacterota</taxon>
        <taxon>Epsilonproteobacteria</taxon>
        <taxon>Campylobacterales</taxon>
        <taxon>Arcobacteraceae</taxon>
        <taxon>Malaciobacter</taxon>
    </lineage>
</organism>
<dbReference type="EMBL" id="CP035928">
    <property type="protein sequence ID" value="QEP34554.1"/>
    <property type="molecule type" value="Genomic_DNA"/>
</dbReference>
<evidence type="ECO:0000256" key="9">
    <source>
        <dbReference type="RuleBase" id="RU366031"/>
    </source>
</evidence>
<evidence type="ECO:0000256" key="8">
    <source>
        <dbReference type="ARBA" id="ARBA00048617"/>
    </source>
</evidence>
<proteinExistence type="inferred from homology"/>
<keyword evidence="4 9" id="KW-0456">Lyase</keyword>
<dbReference type="Gene3D" id="3.40.50.10090">
    <property type="match status" value="2"/>
</dbReference>
<reference evidence="10 11" key="3">
    <citation type="submission" date="2019-09" db="EMBL/GenBank/DDBJ databases">
        <title>Taxonomic note: a critical rebuttal of the proposed division of the genus Arcobacter into six genera, emended descriptions of Arcobacter anaerophilus and the genus Arcobacter, and an assessment of genus-level boundaries for Epsilonproteobacteria using in silico genomic comparator tools.</title>
        <authorList>
            <person name="On S.L.W."/>
            <person name="Miller W.G."/>
            <person name="Biggs P."/>
            <person name="Cornelius A."/>
            <person name="Vandamme P."/>
        </authorList>
    </citation>
    <scope>NUCLEOTIDE SEQUENCE [LARGE SCALE GENOMIC DNA]</scope>
    <source>
        <strain evidence="10 11">LMG 26638</strain>
    </source>
</reference>
<dbReference type="PANTHER" id="PTHR38042">
    <property type="entry name" value="UROPORPHYRINOGEN-III SYNTHASE, CHLOROPLASTIC"/>
    <property type="match status" value="1"/>
</dbReference>
<dbReference type="GO" id="GO:0006780">
    <property type="term" value="P:uroporphyrinogen III biosynthetic process"/>
    <property type="evidence" value="ECO:0007669"/>
    <property type="project" value="UniProtKB-UniRule"/>
</dbReference>
<evidence type="ECO:0000256" key="6">
    <source>
        <dbReference type="ARBA" id="ARBA00037589"/>
    </source>
</evidence>
<dbReference type="KEGG" id="apai:APAC_1445"/>
<dbReference type="OrthoDB" id="5328023at2"/>
<dbReference type="Proteomes" id="UP000322726">
    <property type="component" value="Chromosome"/>
</dbReference>
<dbReference type="CDD" id="cd06578">
    <property type="entry name" value="HemD"/>
    <property type="match status" value="1"/>
</dbReference>
<evidence type="ECO:0000256" key="4">
    <source>
        <dbReference type="ARBA" id="ARBA00023239"/>
    </source>
</evidence>